<dbReference type="Gene3D" id="3.40.50.300">
    <property type="entry name" value="P-loop containing nucleotide triphosphate hydrolases"/>
    <property type="match status" value="2"/>
</dbReference>
<dbReference type="SUPFAM" id="SSF88723">
    <property type="entry name" value="PIN domain-like"/>
    <property type="match status" value="1"/>
</dbReference>
<dbReference type="AlphaFoldDB" id="A0A098C029"/>
<dbReference type="Pfam" id="PF13604">
    <property type="entry name" value="AAA_30"/>
    <property type="match status" value="1"/>
</dbReference>
<dbReference type="EMBL" id="LN515532">
    <property type="protein sequence ID" value="CEA16245.1"/>
    <property type="molecule type" value="Genomic_DNA"/>
</dbReference>
<dbReference type="PANTHER" id="PTHR10887:SF495">
    <property type="entry name" value="HELICASE SENATAXIN ISOFORM X1-RELATED"/>
    <property type="match status" value="1"/>
</dbReference>
<dbReference type="CDD" id="cd09883">
    <property type="entry name" value="PIN_VapC_PhoHL-ATPase"/>
    <property type="match status" value="1"/>
</dbReference>
<accession>A0A098C029</accession>
<dbReference type="PANTHER" id="PTHR10887">
    <property type="entry name" value="DNA2/NAM7 HELICASE FAMILY"/>
    <property type="match status" value="1"/>
</dbReference>
<dbReference type="HOGENOM" id="CLU_020467_0_0_10"/>
<dbReference type="Gene3D" id="3.40.50.1010">
    <property type="entry name" value="5'-nuclease"/>
    <property type="match status" value="1"/>
</dbReference>
<dbReference type="Pfam" id="PF13638">
    <property type="entry name" value="PIN_4"/>
    <property type="match status" value="1"/>
</dbReference>
<dbReference type="InterPro" id="IPR027417">
    <property type="entry name" value="P-loop_NTPase"/>
</dbReference>
<protein>
    <recommendedName>
        <fullName evidence="2">PIN domain-containing protein</fullName>
    </recommendedName>
</protein>
<dbReference type="InterPro" id="IPR045055">
    <property type="entry name" value="DNA2/NAM7-like"/>
</dbReference>
<dbReference type="InterPro" id="IPR002716">
    <property type="entry name" value="PIN_dom"/>
</dbReference>
<dbReference type="Pfam" id="PF13087">
    <property type="entry name" value="AAA_12"/>
    <property type="match status" value="1"/>
</dbReference>
<name>A0A098C029_9BACT</name>
<dbReference type="Proteomes" id="UP000032417">
    <property type="component" value="Chromosome 1"/>
</dbReference>
<dbReference type="PATRIC" id="fig|1562970.3.peg.1484"/>
<dbReference type="STRING" id="1562970.ING2E5B_1497"/>
<sequence>MYYTREKHKRFLDKELTAISEDYLKKLNTKATALLAANKVYVTQFVKLDLKENPDADSSINVLGAGQLKLRFRKDKGIPRKNEYFTAVLLDKQMCLPKNWGDLSWGKLRAHQLEFSEVHCVWHGKADEKGYLLCGFSGISIEMARYLTDNKLEGCVIVLGPQAPPIDYYQNLISIVSNESPEMPAASILDFDKAFVPWNPQMINSNDEQIPGIISALDSHDQLVFQGPPGTGKTHLMASLVASLLKQQKSVLVTALTNRALIELAEKKSLKEMLDEGRVMKTNVSTDEQMKCKNLIPISSKDIVCESGKATLSTFYNASGWAGCCYEEQPFDYVIMDEASQALLGMIAACKNLGKKVLWIGDQKQMQPIILLSDETIIRNDYYMLANGFQTLCDNFRYPSFILTETRRLLPRAAALTSTFYHVPIKSVAEFEYIFKDDNKGYIPSDGGSTIVFKAMPAGKKDDFNSCQFVAGIVEDIMQKDRNLQVAVLTKFTDSVKMLQNCVIDRIGTRDNILIDTVERVQGLTCDVCIFYIPNTMMAMSLDRPLFNVATSRAKQLTIIVCDPSLKNENCDNDVRRYLDAVMGQASSVSLKEAPAEVPEESEKTNAPGLKVLGKIDLSQFETPKQKSVKSQVKKNIYIIDTNVFVKYPDILTKIDASYQVVLSAKVIDELDKLKITLDSEGKRNVEKALRNINRAMDNPNVSMELSDPTLLPDDFSKRSPDNNILTVALKFRSENPILLTSDNGLQIKAKGLKIATISLKEFLQH</sequence>
<keyword evidence="4" id="KW-1185">Reference proteome</keyword>
<feature type="domain" description="PIN" evidence="2">
    <location>
        <begin position="636"/>
        <end position="748"/>
    </location>
</feature>
<evidence type="ECO:0000313" key="4">
    <source>
        <dbReference type="Proteomes" id="UP000032417"/>
    </source>
</evidence>
<dbReference type="OrthoDB" id="9757917at2"/>
<evidence type="ECO:0000256" key="1">
    <source>
        <dbReference type="ARBA" id="ARBA00046345"/>
    </source>
</evidence>
<comment type="similarity">
    <text evidence="1">In the N-terminal section; belongs to the PINc/VapC protein family.</text>
</comment>
<proteinExistence type="inferred from homology"/>
<evidence type="ECO:0000313" key="3">
    <source>
        <dbReference type="EMBL" id="CEA16245.1"/>
    </source>
</evidence>
<gene>
    <name evidence="3" type="ORF">ING2E5B_1497</name>
</gene>
<dbReference type="SMART" id="SM00670">
    <property type="entry name" value="PINc"/>
    <property type="match status" value="1"/>
</dbReference>
<dbReference type="InterPro" id="IPR041679">
    <property type="entry name" value="DNA2/NAM7-like_C"/>
</dbReference>
<dbReference type="SUPFAM" id="SSF52540">
    <property type="entry name" value="P-loop containing nucleoside triphosphate hydrolases"/>
    <property type="match status" value="1"/>
</dbReference>
<reference evidence="3 4" key="1">
    <citation type="submission" date="2014-08" db="EMBL/GenBank/DDBJ databases">
        <authorList>
            <person name="Wibberg D."/>
        </authorList>
    </citation>
    <scope>NUCLEOTIDE SEQUENCE [LARGE SCALE GENOMIC DNA]</scope>
    <source>
        <strain evidence="4">ING2-E5B</strain>
    </source>
</reference>
<organism evidence="3 4">
    <name type="scientific">Fermentimonas caenicola</name>
    <dbReference type="NCBI Taxonomy" id="1562970"/>
    <lineage>
        <taxon>Bacteria</taxon>
        <taxon>Pseudomonadati</taxon>
        <taxon>Bacteroidota</taxon>
        <taxon>Bacteroidia</taxon>
        <taxon>Bacteroidales</taxon>
        <taxon>Dysgonomonadaceae</taxon>
        <taxon>Fermentimonas</taxon>
    </lineage>
</organism>
<dbReference type="InterPro" id="IPR029060">
    <property type="entry name" value="PIN-like_dom_sf"/>
</dbReference>
<evidence type="ECO:0000259" key="2">
    <source>
        <dbReference type="SMART" id="SM00670"/>
    </source>
</evidence>
<dbReference type="KEGG" id="pbt:ING2E5B_1497"/>